<evidence type="ECO:0000313" key="2">
    <source>
        <dbReference type="EMBL" id="KAJ7708809.1"/>
    </source>
</evidence>
<sequence length="161" mass="16741">MQLTLALLAVFVAAAAAAPTKRQNTCPLQNLGGLTVVASADPNGKTRWDVFTISSELIQQGDVAWFSNNQPNGNEVFTAQVGSQPDLFTFQRKGAQSIGTSGTTAGSKLLAATTASTFKVTCSGGCNAFATGNDLAANGCTMELTDGTTRRPWSVRHLRGG</sequence>
<evidence type="ECO:0000313" key="3">
    <source>
        <dbReference type="Proteomes" id="UP001221757"/>
    </source>
</evidence>
<organism evidence="2 3">
    <name type="scientific">Mycena rosella</name>
    <name type="common">Pink bonnet</name>
    <name type="synonym">Agaricus rosellus</name>
    <dbReference type="NCBI Taxonomy" id="1033263"/>
    <lineage>
        <taxon>Eukaryota</taxon>
        <taxon>Fungi</taxon>
        <taxon>Dikarya</taxon>
        <taxon>Basidiomycota</taxon>
        <taxon>Agaricomycotina</taxon>
        <taxon>Agaricomycetes</taxon>
        <taxon>Agaricomycetidae</taxon>
        <taxon>Agaricales</taxon>
        <taxon>Marasmiineae</taxon>
        <taxon>Mycenaceae</taxon>
        <taxon>Mycena</taxon>
    </lineage>
</organism>
<dbReference type="EMBL" id="JARKIE010000003">
    <property type="protein sequence ID" value="KAJ7708809.1"/>
    <property type="molecule type" value="Genomic_DNA"/>
</dbReference>
<dbReference type="AlphaFoldDB" id="A0AAD7GZK0"/>
<comment type="caution">
    <text evidence="2">The sequence shown here is derived from an EMBL/GenBank/DDBJ whole genome shotgun (WGS) entry which is preliminary data.</text>
</comment>
<evidence type="ECO:0000256" key="1">
    <source>
        <dbReference type="SAM" id="SignalP"/>
    </source>
</evidence>
<name>A0AAD7GZK0_MYCRO</name>
<feature type="signal peptide" evidence="1">
    <location>
        <begin position="1"/>
        <end position="17"/>
    </location>
</feature>
<gene>
    <name evidence="2" type="ORF">B0H17DRAFT_1030920</name>
</gene>
<feature type="chain" id="PRO_5041962747" evidence="1">
    <location>
        <begin position="18"/>
        <end position="161"/>
    </location>
</feature>
<keyword evidence="1" id="KW-0732">Signal</keyword>
<reference evidence="2" key="1">
    <citation type="submission" date="2023-03" db="EMBL/GenBank/DDBJ databases">
        <title>Massive genome expansion in bonnet fungi (Mycena s.s.) driven by repeated elements and novel gene families across ecological guilds.</title>
        <authorList>
            <consortium name="Lawrence Berkeley National Laboratory"/>
            <person name="Harder C.B."/>
            <person name="Miyauchi S."/>
            <person name="Viragh M."/>
            <person name="Kuo A."/>
            <person name="Thoen E."/>
            <person name="Andreopoulos B."/>
            <person name="Lu D."/>
            <person name="Skrede I."/>
            <person name="Drula E."/>
            <person name="Henrissat B."/>
            <person name="Morin E."/>
            <person name="Kohler A."/>
            <person name="Barry K."/>
            <person name="LaButti K."/>
            <person name="Morin E."/>
            <person name="Salamov A."/>
            <person name="Lipzen A."/>
            <person name="Mereny Z."/>
            <person name="Hegedus B."/>
            <person name="Baldrian P."/>
            <person name="Stursova M."/>
            <person name="Weitz H."/>
            <person name="Taylor A."/>
            <person name="Grigoriev I.V."/>
            <person name="Nagy L.G."/>
            <person name="Martin F."/>
            <person name="Kauserud H."/>
        </authorList>
    </citation>
    <scope>NUCLEOTIDE SEQUENCE</scope>
    <source>
        <strain evidence="2">CBHHK067</strain>
    </source>
</reference>
<keyword evidence="3" id="KW-1185">Reference proteome</keyword>
<accession>A0AAD7GZK0</accession>
<dbReference type="Proteomes" id="UP001221757">
    <property type="component" value="Unassembled WGS sequence"/>
</dbReference>
<protein>
    <submittedName>
        <fullName evidence="2">Uncharacterized protein</fullName>
    </submittedName>
</protein>
<proteinExistence type="predicted"/>